<reference evidence="2 3" key="1">
    <citation type="submission" date="2016-10" db="EMBL/GenBank/DDBJ databases">
        <authorList>
            <person name="de Groot N.N."/>
        </authorList>
    </citation>
    <scope>NUCLEOTIDE SEQUENCE [LARGE SCALE GENOMIC DNA]</scope>
    <source>
        <strain evidence="2 3">DSM 797</strain>
    </source>
</reference>
<keyword evidence="1" id="KW-0472">Membrane</keyword>
<accession>A0A1G9L9F4</accession>
<evidence type="ECO:0000313" key="2">
    <source>
        <dbReference type="EMBL" id="SDL58600.1"/>
    </source>
</evidence>
<gene>
    <name evidence="2" type="ORF">SAMN04515677_102461</name>
</gene>
<dbReference type="Proteomes" id="UP000199068">
    <property type="component" value="Unassembled WGS sequence"/>
</dbReference>
<feature type="transmembrane region" description="Helical" evidence="1">
    <location>
        <begin position="53"/>
        <end position="70"/>
    </location>
</feature>
<keyword evidence="3" id="KW-1185">Reference proteome</keyword>
<protein>
    <submittedName>
        <fullName evidence="2">Uncharacterized protein</fullName>
    </submittedName>
</protein>
<feature type="transmembrane region" description="Helical" evidence="1">
    <location>
        <begin position="143"/>
        <end position="163"/>
    </location>
</feature>
<feature type="transmembrane region" description="Helical" evidence="1">
    <location>
        <begin position="5"/>
        <end position="24"/>
    </location>
</feature>
<dbReference type="EMBL" id="FNGW01000002">
    <property type="protein sequence ID" value="SDL58600.1"/>
    <property type="molecule type" value="Genomic_DNA"/>
</dbReference>
<dbReference type="RefSeq" id="WP_092724593.1">
    <property type="nucleotide sequence ID" value="NZ_FNGW01000002.1"/>
</dbReference>
<feature type="transmembrane region" description="Helical" evidence="1">
    <location>
        <begin position="175"/>
        <end position="194"/>
    </location>
</feature>
<feature type="transmembrane region" description="Helical" evidence="1">
    <location>
        <begin position="82"/>
        <end position="101"/>
    </location>
</feature>
<sequence>MRNKFIADIFVYVVSPVVVCNVVNNQKYDYIIVALLFAMFFYSFVTKKREYRINITGLVFSFIYIGWYLLKQDVSVAFDEYIYDTYFYLIASITLIGLRFLNVNMVNQLYNDILRAKGKTKVYIWNKLKKSTVAQELERTLQIIIIHFMSVGFIKVYSIATYGINGYKTTLDLEFLATLLFIIAEGYMVSRIMNLDSDLKRKKKSNKFNIITIKQIKPNSDDKIIYLNKYKKTNK</sequence>
<keyword evidence="1" id="KW-0812">Transmembrane</keyword>
<organism evidence="2 3">
    <name type="scientific">Romboutsia lituseburensis DSM 797</name>
    <dbReference type="NCBI Taxonomy" id="1121325"/>
    <lineage>
        <taxon>Bacteria</taxon>
        <taxon>Bacillati</taxon>
        <taxon>Bacillota</taxon>
        <taxon>Clostridia</taxon>
        <taxon>Peptostreptococcales</taxon>
        <taxon>Peptostreptococcaceae</taxon>
        <taxon>Romboutsia</taxon>
    </lineage>
</organism>
<keyword evidence="1" id="KW-1133">Transmembrane helix</keyword>
<evidence type="ECO:0000313" key="3">
    <source>
        <dbReference type="Proteomes" id="UP000199068"/>
    </source>
</evidence>
<evidence type="ECO:0000256" key="1">
    <source>
        <dbReference type="SAM" id="Phobius"/>
    </source>
</evidence>
<proteinExistence type="predicted"/>
<feature type="transmembrane region" description="Helical" evidence="1">
    <location>
        <begin position="30"/>
        <end position="46"/>
    </location>
</feature>
<name>A0A1G9L9F4_9FIRM</name>
<dbReference type="AlphaFoldDB" id="A0A1G9L9F4"/>